<name>A0A8H5CCV7_9AGAR</name>
<keyword evidence="3" id="KW-1185">Reference proteome</keyword>
<sequence>MKHPGFQLIHVVDKLAQRLLQQQTSSWSSEDLGELAVIHFWLTLISSLKRVPPHRFFFFIALQVVQSTMPVIPTPANLLRTSLEQHNETFENLLKLIPAQYYIVNEQKMEEQMATKFQKHSKKQKGVKHAAEVAG</sequence>
<protein>
    <recommendedName>
        <fullName evidence="1">Ribosomal RNA-processing protein 14 N-terminal domain-containing protein</fullName>
    </recommendedName>
</protein>
<comment type="caution">
    <text evidence="2">The sequence shown here is derived from an EMBL/GenBank/DDBJ whole genome shotgun (WGS) entry which is preliminary data.</text>
</comment>
<evidence type="ECO:0000259" key="1">
    <source>
        <dbReference type="Pfam" id="PF15459"/>
    </source>
</evidence>
<dbReference type="EMBL" id="JAACJK010000009">
    <property type="protein sequence ID" value="KAF5339153.1"/>
    <property type="molecule type" value="Genomic_DNA"/>
</dbReference>
<dbReference type="AlphaFoldDB" id="A0A8H5CCV7"/>
<feature type="domain" description="Ribosomal RNA-processing protein 14 N-terminal" evidence="1">
    <location>
        <begin position="82"/>
        <end position="129"/>
    </location>
</feature>
<dbReference type="Pfam" id="PF15459">
    <property type="entry name" value="RRP14"/>
    <property type="match status" value="1"/>
</dbReference>
<dbReference type="OrthoDB" id="444809at2759"/>
<gene>
    <name evidence="2" type="ORF">D9611_011199</name>
</gene>
<evidence type="ECO:0000313" key="2">
    <source>
        <dbReference type="EMBL" id="KAF5339153.1"/>
    </source>
</evidence>
<accession>A0A8H5CCV7</accession>
<evidence type="ECO:0000313" key="3">
    <source>
        <dbReference type="Proteomes" id="UP000541558"/>
    </source>
</evidence>
<reference evidence="2 3" key="1">
    <citation type="journal article" date="2020" name="ISME J.">
        <title>Uncovering the hidden diversity of litter-decomposition mechanisms in mushroom-forming fungi.</title>
        <authorList>
            <person name="Floudas D."/>
            <person name="Bentzer J."/>
            <person name="Ahren D."/>
            <person name="Johansson T."/>
            <person name="Persson P."/>
            <person name="Tunlid A."/>
        </authorList>
    </citation>
    <scope>NUCLEOTIDE SEQUENCE [LARGE SCALE GENOMIC DNA]</scope>
    <source>
        <strain evidence="2 3">CBS 175.51</strain>
    </source>
</reference>
<dbReference type="InterPro" id="IPR029188">
    <property type="entry name" value="Rrp14_N"/>
</dbReference>
<proteinExistence type="predicted"/>
<dbReference type="Proteomes" id="UP000541558">
    <property type="component" value="Unassembled WGS sequence"/>
</dbReference>
<organism evidence="2 3">
    <name type="scientific">Ephemerocybe angulata</name>
    <dbReference type="NCBI Taxonomy" id="980116"/>
    <lineage>
        <taxon>Eukaryota</taxon>
        <taxon>Fungi</taxon>
        <taxon>Dikarya</taxon>
        <taxon>Basidiomycota</taxon>
        <taxon>Agaricomycotina</taxon>
        <taxon>Agaricomycetes</taxon>
        <taxon>Agaricomycetidae</taxon>
        <taxon>Agaricales</taxon>
        <taxon>Agaricineae</taxon>
        <taxon>Psathyrellaceae</taxon>
        <taxon>Ephemerocybe</taxon>
    </lineage>
</organism>